<keyword evidence="4" id="KW-1185">Reference proteome</keyword>
<dbReference type="Pfam" id="PF07310">
    <property type="entry name" value="PAS_5"/>
    <property type="match status" value="1"/>
</dbReference>
<dbReference type="Proteomes" id="UP000294958">
    <property type="component" value="Unassembled WGS sequence"/>
</dbReference>
<dbReference type="OrthoDB" id="8480244at2"/>
<accession>A0A011UT46</accession>
<proteinExistence type="predicted"/>
<evidence type="ECO:0000313" key="2">
    <source>
        <dbReference type="EMBL" id="TDR34585.1"/>
    </source>
</evidence>
<organism evidence="1 3">
    <name type="scientific">Aquamicrobium defluvii</name>
    <dbReference type="NCBI Taxonomy" id="69279"/>
    <lineage>
        <taxon>Bacteria</taxon>
        <taxon>Pseudomonadati</taxon>
        <taxon>Pseudomonadota</taxon>
        <taxon>Alphaproteobacteria</taxon>
        <taxon>Hyphomicrobiales</taxon>
        <taxon>Phyllobacteriaceae</taxon>
        <taxon>Aquamicrobium</taxon>
    </lineage>
</organism>
<dbReference type="EMBL" id="SNZF01000013">
    <property type="protein sequence ID" value="TDR34585.1"/>
    <property type="molecule type" value="Genomic_DNA"/>
</dbReference>
<dbReference type="STRING" id="69279.BG36_23845"/>
<dbReference type="AlphaFoldDB" id="A0A011UT46"/>
<dbReference type="eggNOG" id="COG5388">
    <property type="taxonomic scope" value="Bacteria"/>
</dbReference>
<name>A0A011UT46_9HYPH</name>
<dbReference type="EMBL" id="JENY01000009">
    <property type="protein sequence ID" value="EXL09028.1"/>
    <property type="molecule type" value="Genomic_DNA"/>
</dbReference>
<dbReference type="PATRIC" id="fig|69279.3.peg.1694"/>
<dbReference type="HOGENOM" id="CLU_097079_1_0_5"/>
<gene>
    <name evidence="1" type="ORF">BG36_23845</name>
    <name evidence="2" type="ORF">DES43_11314</name>
</gene>
<evidence type="ECO:0000313" key="1">
    <source>
        <dbReference type="EMBL" id="EXL09028.1"/>
    </source>
</evidence>
<dbReference type="PIRSF" id="PIRSF031878">
    <property type="entry name" value="UCP031878"/>
    <property type="match status" value="1"/>
</dbReference>
<evidence type="ECO:0008006" key="5">
    <source>
        <dbReference type="Google" id="ProtNLM"/>
    </source>
</evidence>
<reference evidence="1 3" key="1">
    <citation type="submission" date="2014-02" db="EMBL/GenBank/DDBJ databases">
        <title>Aquamicrobium defluvii Genome sequencing.</title>
        <authorList>
            <person name="Wang X."/>
        </authorList>
    </citation>
    <scope>NUCLEOTIDE SEQUENCE [LARGE SCALE GENOMIC DNA]</scope>
    <source>
        <strain evidence="1 3">W13Z1</strain>
    </source>
</reference>
<comment type="caution">
    <text evidence="1">The sequence shown here is derived from an EMBL/GenBank/DDBJ whole genome shotgun (WGS) entry which is preliminary data.</text>
</comment>
<dbReference type="RefSeq" id="WP_035025481.1">
    <property type="nucleotide sequence ID" value="NZ_KK073883.1"/>
</dbReference>
<dbReference type="Proteomes" id="UP000019849">
    <property type="component" value="Unassembled WGS sequence"/>
</dbReference>
<reference evidence="2 4" key="2">
    <citation type="submission" date="2019-03" db="EMBL/GenBank/DDBJ databases">
        <title>Genomic Encyclopedia of Type Strains, Phase IV (KMG-IV): sequencing the most valuable type-strain genomes for metagenomic binning, comparative biology and taxonomic classification.</title>
        <authorList>
            <person name="Goeker M."/>
        </authorList>
    </citation>
    <scope>NUCLEOTIDE SEQUENCE [LARGE SCALE GENOMIC DNA]</scope>
    <source>
        <strain evidence="2 4">DSM 11603</strain>
    </source>
</reference>
<sequence length="213" mass="23621">MKLAGSIALFHYWNRLRDGRSAPKRTEIEPADIRKLLADTFILEKDSRGEAVFRLAGTRLCAAYGRELKGFSFPSLWRAKDQRLISRLVDGVFQKHTVMLVAYQAISRSGRKVPFELLALPLDGGAESQRCLGVAAPAHKPFWLGADPVVDATIDNMRIVDPQAEPIARPERPAIGTPALAPDDLDAASTLAEYGRVRRIRHLLVLDGGREDR</sequence>
<dbReference type="InterPro" id="IPR009922">
    <property type="entry name" value="DUF1457"/>
</dbReference>
<protein>
    <recommendedName>
        <fullName evidence="5">PAS domain-containing protein</fullName>
    </recommendedName>
</protein>
<evidence type="ECO:0000313" key="3">
    <source>
        <dbReference type="Proteomes" id="UP000019849"/>
    </source>
</evidence>
<evidence type="ECO:0000313" key="4">
    <source>
        <dbReference type="Proteomes" id="UP000294958"/>
    </source>
</evidence>